<evidence type="ECO:0000313" key="2">
    <source>
        <dbReference type="EnsemblPlants" id="LPERR07G05480.1"/>
    </source>
</evidence>
<reference evidence="3" key="2">
    <citation type="submission" date="2013-12" db="EMBL/GenBank/DDBJ databases">
        <authorList>
            <person name="Yu Y."/>
            <person name="Lee S."/>
            <person name="de Baynast K."/>
            <person name="Wissotski M."/>
            <person name="Liu L."/>
            <person name="Talag J."/>
            <person name="Goicoechea J."/>
            <person name="Angelova A."/>
            <person name="Jetty R."/>
            <person name="Kudrna D."/>
            <person name="Golser W."/>
            <person name="Rivera L."/>
            <person name="Zhang J."/>
            <person name="Wing R."/>
        </authorList>
    </citation>
    <scope>NUCLEOTIDE SEQUENCE</scope>
</reference>
<reference evidence="2 3" key="1">
    <citation type="submission" date="2012-08" db="EMBL/GenBank/DDBJ databases">
        <title>Oryza genome evolution.</title>
        <authorList>
            <person name="Wing R.A."/>
        </authorList>
    </citation>
    <scope>NUCLEOTIDE SEQUENCE</scope>
</reference>
<dbReference type="InterPro" id="IPR017451">
    <property type="entry name" value="F-box-assoc_interact_dom"/>
</dbReference>
<dbReference type="SUPFAM" id="SSF50965">
    <property type="entry name" value="Galactose oxidase, central domain"/>
    <property type="match status" value="1"/>
</dbReference>
<dbReference type="PANTHER" id="PTHR31111:SF133">
    <property type="entry name" value="OS07G0196600 PROTEIN"/>
    <property type="match status" value="1"/>
</dbReference>
<dbReference type="PANTHER" id="PTHR31111">
    <property type="entry name" value="BNAA05G37150D PROTEIN-RELATED"/>
    <property type="match status" value="1"/>
</dbReference>
<name>A0A0D9WWJ1_9ORYZ</name>
<dbReference type="Pfam" id="PF08268">
    <property type="entry name" value="FBA_3"/>
    <property type="match status" value="1"/>
</dbReference>
<dbReference type="Gene3D" id="2.120.10.80">
    <property type="entry name" value="Kelch-type beta propeller"/>
    <property type="match status" value="1"/>
</dbReference>
<protein>
    <recommendedName>
        <fullName evidence="1">F-box associated beta-propeller type 3 domain-containing protein</fullName>
    </recommendedName>
</protein>
<sequence length="403" mass="43690">MEMAAPLVEDAVRRLCDAWRDMMAENERCLTANAPRSRRAALLLVTVYRHEEECTDVALMDPRTGETVRRMDGLMSKPGLHACAGGEMLCVVSAINGVLRLADAATGQFTDLTPGPTTVSPVASNVYSGYTLGHVPSTSVHKLLHVYDFNQNSYSSEVLTVTGGSGEWWRRTGAPPMRVEHKIPRGSATVDGVVYFLADATSDRVTDIHGRVVGSDSVAAFDLATEQWNPNLITGPLTESNGNHPYNVRRDLALASLAGRLVVVHHNYASKTIELYTLVNSSNTLRAWTKTHALPLTTILRGWDKPACGPSEPMKPGRRGGLPKRGRTAMVLPTKEQVKAAIEAVYKELVGQPLMVLEDGRIVVLARGKEGAMRVYDPKTGVCEEVGRVGRCGNIVGVYTGCV</sequence>
<dbReference type="EnsemblPlants" id="LPERR07G05480.1">
    <property type="protein sequence ID" value="LPERR07G05480.1"/>
    <property type="gene ID" value="LPERR07G05480"/>
</dbReference>
<accession>A0A0D9WWJ1</accession>
<dbReference type="Gramene" id="LPERR07G05480.1">
    <property type="protein sequence ID" value="LPERR07G05480.1"/>
    <property type="gene ID" value="LPERR07G05480"/>
</dbReference>
<dbReference type="AlphaFoldDB" id="A0A0D9WWJ1"/>
<dbReference type="InterPro" id="IPR011043">
    <property type="entry name" value="Gal_Oxase/kelch_b-propeller"/>
</dbReference>
<evidence type="ECO:0000313" key="3">
    <source>
        <dbReference type="Proteomes" id="UP000032180"/>
    </source>
</evidence>
<dbReference type="STRING" id="77586.A0A0D9WWJ1"/>
<feature type="domain" description="F-box associated beta-propeller type 3" evidence="1">
    <location>
        <begin position="124"/>
        <end position="292"/>
    </location>
</feature>
<dbReference type="NCBIfam" id="TIGR01640">
    <property type="entry name" value="F_box_assoc_1"/>
    <property type="match status" value="1"/>
</dbReference>
<organism evidence="2 3">
    <name type="scientific">Leersia perrieri</name>
    <dbReference type="NCBI Taxonomy" id="77586"/>
    <lineage>
        <taxon>Eukaryota</taxon>
        <taxon>Viridiplantae</taxon>
        <taxon>Streptophyta</taxon>
        <taxon>Embryophyta</taxon>
        <taxon>Tracheophyta</taxon>
        <taxon>Spermatophyta</taxon>
        <taxon>Magnoliopsida</taxon>
        <taxon>Liliopsida</taxon>
        <taxon>Poales</taxon>
        <taxon>Poaceae</taxon>
        <taxon>BOP clade</taxon>
        <taxon>Oryzoideae</taxon>
        <taxon>Oryzeae</taxon>
        <taxon>Oryzinae</taxon>
        <taxon>Leersia</taxon>
    </lineage>
</organism>
<dbReference type="Proteomes" id="UP000032180">
    <property type="component" value="Chromosome 7"/>
</dbReference>
<keyword evidence="3" id="KW-1185">Reference proteome</keyword>
<reference evidence="2" key="3">
    <citation type="submission" date="2015-04" db="UniProtKB">
        <authorList>
            <consortium name="EnsemblPlants"/>
        </authorList>
    </citation>
    <scope>IDENTIFICATION</scope>
</reference>
<dbReference type="eggNOG" id="ENOG502R3GQ">
    <property type="taxonomic scope" value="Eukaryota"/>
</dbReference>
<evidence type="ECO:0000259" key="1">
    <source>
        <dbReference type="Pfam" id="PF08268"/>
    </source>
</evidence>
<dbReference type="HOGENOM" id="CLU_033501_3_0_1"/>
<dbReference type="InterPro" id="IPR013187">
    <property type="entry name" value="F-box-assoc_dom_typ3"/>
</dbReference>
<dbReference type="InterPro" id="IPR015915">
    <property type="entry name" value="Kelch-typ_b-propeller"/>
</dbReference>
<proteinExistence type="predicted"/>